<dbReference type="Proteomes" id="UP000321614">
    <property type="component" value="Unassembled WGS sequence"/>
</dbReference>
<keyword evidence="5 8" id="KW-0812">Transmembrane</keyword>
<protein>
    <submittedName>
        <fullName evidence="9">HAAAP family serine/threonine permease</fullName>
    </submittedName>
</protein>
<comment type="subcellular location">
    <subcellularLocation>
        <location evidence="1">Cell inner membrane</location>
        <topology evidence="1">Multi-pass membrane protein</topology>
    </subcellularLocation>
</comment>
<evidence type="ECO:0000256" key="1">
    <source>
        <dbReference type="ARBA" id="ARBA00004429"/>
    </source>
</evidence>
<keyword evidence="3" id="KW-1003">Cell membrane</keyword>
<dbReference type="Pfam" id="PF03222">
    <property type="entry name" value="Trp_Tyr_perm"/>
    <property type="match status" value="1"/>
</dbReference>
<feature type="transmembrane region" description="Helical" evidence="8">
    <location>
        <begin position="407"/>
        <end position="425"/>
    </location>
</feature>
<gene>
    <name evidence="9" type="ORF">ZA01_00665</name>
</gene>
<dbReference type="PANTHER" id="PTHR35334">
    <property type="entry name" value="SERINE TRANSPORTER"/>
    <property type="match status" value="1"/>
</dbReference>
<feature type="transmembrane region" description="Helical" evidence="8">
    <location>
        <begin position="173"/>
        <end position="194"/>
    </location>
</feature>
<organism evidence="9 10">
    <name type="scientific">Campylobacter insulaenigrae</name>
    <dbReference type="NCBI Taxonomy" id="260714"/>
    <lineage>
        <taxon>Bacteria</taxon>
        <taxon>Pseudomonadati</taxon>
        <taxon>Campylobacterota</taxon>
        <taxon>Epsilonproteobacteria</taxon>
        <taxon>Campylobacterales</taxon>
        <taxon>Campylobacteraceae</taxon>
        <taxon>Campylobacter</taxon>
    </lineage>
</organism>
<keyword evidence="10" id="KW-1185">Reference proteome</keyword>
<feature type="transmembrane region" description="Helical" evidence="8">
    <location>
        <begin position="299"/>
        <end position="323"/>
    </location>
</feature>
<evidence type="ECO:0000256" key="3">
    <source>
        <dbReference type="ARBA" id="ARBA00022475"/>
    </source>
</evidence>
<feature type="transmembrane region" description="Helical" evidence="8">
    <location>
        <begin position="372"/>
        <end position="395"/>
    </location>
</feature>
<dbReference type="RefSeq" id="WP_147500306.1">
    <property type="nucleotide sequence ID" value="NZ_JANPQS010000007.1"/>
</dbReference>
<evidence type="ECO:0000256" key="7">
    <source>
        <dbReference type="ARBA" id="ARBA00023136"/>
    </source>
</evidence>
<accession>A0ABY3G795</accession>
<feature type="transmembrane region" description="Helical" evidence="8">
    <location>
        <begin position="142"/>
        <end position="161"/>
    </location>
</feature>
<evidence type="ECO:0000256" key="8">
    <source>
        <dbReference type="SAM" id="Phobius"/>
    </source>
</evidence>
<evidence type="ECO:0000256" key="4">
    <source>
        <dbReference type="ARBA" id="ARBA00022519"/>
    </source>
</evidence>
<feature type="transmembrane region" description="Helical" evidence="8">
    <location>
        <begin position="30"/>
        <end position="51"/>
    </location>
</feature>
<keyword evidence="6 8" id="KW-1133">Transmembrane helix</keyword>
<evidence type="ECO:0000256" key="2">
    <source>
        <dbReference type="ARBA" id="ARBA00022448"/>
    </source>
</evidence>
<dbReference type="PANTHER" id="PTHR35334:SF2">
    <property type="entry name" value="SERINE TRANSPORTER SDAC"/>
    <property type="match status" value="1"/>
</dbReference>
<feature type="transmembrane region" description="Helical" evidence="8">
    <location>
        <begin position="249"/>
        <end position="272"/>
    </location>
</feature>
<feature type="transmembrane region" description="Helical" evidence="8">
    <location>
        <begin position="206"/>
        <end position="228"/>
    </location>
</feature>
<proteinExistence type="predicted"/>
<reference evidence="9 10" key="1">
    <citation type="submission" date="2019-07" db="EMBL/GenBank/DDBJ databases">
        <title>Rapid identification of Enteric Bacteria from Whole Genome Sequences (WGS) using Average Nucleotide Identity (ANI).</title>
        <authorList>
            <person name="Lane C."/>
        </authorList>
    </citation>
    <scope>NUCLEOTIDE SEQUENCE [LARGE SCALE GENOMIC DNA]</scope>
    <source>
        <strain evidence="9 10">2011D-8905</strain>
    </source>
</reference>
<name>A0ABY3G795_9BACT</name>
<keyword evidence="7 8" id="KW-0472">Membrane</keyword>
<evidence type="ECO:0000256" key="5">
    <source>
        <dbReference type="ARBA" id="ARBA00022692"/>
    </source>
</evidence>
<feature type="transmembrane region" description="Helical" evidence="8">
    <location>
        <begin position="72"/>
        <end position="96"/>
    </location>
</feature>
<evidence type="ECO:0000256" key="6">
    <source>
        <dbReference type="ARBA" id="ARBA00022989"/>
    </source>
</evidence>
<dbReference type="EMBL" id="VOAW01000004">
    <property type="protein sequence ID" value="TWO28228.1"/>
    <property type="molecule type" value="Genomic_DNA"/>
</dbReference>
<dbReference type="InterPro" id="IPR018227">
    <property type="entry name" value="Amino_acid_transport_2"/>
</dbReference>
<evidence type="ECO:0000313" key="10">
    <source>
        <dbReference type="Proteomes" id="UP000321614"/>
    </source>
</evidence>
<comment type="caution">
    <text evidence="9">The sequence shown here is derived from an EMBL/GenBank/DDBJ whole genome shotgun (WGS) entry which is preliminary data.</text>
</comment>
<keyword evidence="4" id="KW-0997">Cell inner membrane</keyword>
<feature type="transmembrane region" description="Helical" evidence="8">
    <location>
        <begin position="348"/>
        <end position="366"/>
    </location>
</feature>
<keyword evidence="2" id="KW-0813">Transport</keyword>
<evidence type="ECO:0000313" key="9">
    <source>
        <dbReference type="EMBL" id="TWO28228.1"/>
    </source>
</evidence>
<sequence length="427" mass="47822">MLSLFGTAVGAGILFLPIKAGIGGFWPVVVMALIIFPMVYLSHRALSRFVCQANGHDKDITHAAEEYFGRKISVFISILYFFAIFPICLAYCVGITNTFESFVYHQFLPLLDTEGSLANTIRLMYETNVAESGKVVANLLPFYRAMFAFVLVSIFMLIMLFSEELITKVCEWLVYPLCTILFLFSLYLIPQWSFESFSAIPQTKEFITIVWLTLPVLVFSFNHSPAISTFSLSIKRHYPDNSVQKANQILFRTSVMLLAFVMFFVVSCVLSLTPAELADARSQNIPVLSYFANKLDNPFISYGGPLIAFLAISSSFFGHYFGAREGAYGIVRKCCKLTGNENPDLKKIAVYSTLIMYIVMLVTAYVNPSILGFIESLGGPIIAAILFLMPMIAIYTVSKMKKFQNKALDAFVFITGILTIITVIYTF</sequence>